<gene>
    <name evidence="7" type="ORF">FLP23_01270</name>
</gene>
<dbReference type="EMBL" id="CP043504">
    <property type="protein sequence ID" value="QEO08767.1"/>
    <property type="molecule type" value="Genomic_DNA"/>
</dbReference>
<protein>
    <submittedName>
        <fullName evidence="7">TetR family transcriptional regulator</fullName>
    </submittedName>
</protein>
<dbReference type="InterPro" id="IPR036271">
    <property type="entry name" value="Tet_transcr_reg_TetR-rel_C_sf"/>
</dbReference>
<dbReference type="Proteomes" id="UP000322159">
    <property type="component" value="Chromosome"/>
</dbReference>
<evidence type="ECO:0000256" key="2">
    <source>
        <dbReference type="ARBA" id="ARBA00023125"/>
    </source>
</evidence>
<accession>A0A5C1Y7B4</accession>
<reference evidence="7 8" key="1">
    <citation type="submission" date="2019-09" db="EMBL/GenBank/DDBJ databases">
        <title>Genome sequencing of strain KACC 19322.</title>
        <authorList>
            <person name="Heo J."/>
            <person name="Kim S.-J."/>
            <person name="Kim J.-S."/>
            <person name="Hong S.-B."/>
            <person name="Kwon S.-W."/>
        </authorList>
    </citation>
    <scope>NUCLEOTIDE SEQUENCE [LARGE SCALE GENOMIC DNA]</scope>
    <source>
        <strain evidence="7 8">KACC 19322</strain>
    </source>
</reference>
<dbReference type="OrthoDB" id="329481at2"/>
<dbReference type="InterPro" id="IPR001647">
    <property type="entry name" value="HTH_TetR"/>
</dbReference>
<dbReference type="PANTHER" id="PTHR30055:SF151">
    <property type="entry name" value="TRANSCRIPTIONAL REGULATORY PROTEIN"/>
    <property type="match status" value="1"/>
</dbReference>
<dbReference type="GO" id="GO:0045892">
    <property type="term" value="P:negative regulation of DNA-templated transcription"/>
    <property type="evidence" value="ECO:0007669"/>
    <property type="project" value="InterPro"/>
</dbReference>
<feature type="region of interest" description="Disordered" evidence="5">
    <location>
        <begin position="160"/>
        <end position="182"/>
    </location>
</feature>
<keyword evidence="3" id="KW-0804">Transcription</keyword>
<evidence type="ECO:0000256" key="4">
    <source>
        <dbReference type="PROSITE-ProRule" id="PRU00335"/>
    </source>
</evidence>
<dbReference type="Gene3D" id="1.10.357.10">
    <property type="entry name" value="Tetracycline Repressor, domain 2"/>
    <property type="match status" value="1"/>
</dbReference>
<dbReference type="SUPFAM" id="SSF46689">
    <property type="entry name" value="Homeodomain-like"/>
    <property type="match status" value="1"/>
</dbReference>
<dbReference type="GO" id="GO:0000976">
    <property type="term" value="F:transcription cis-regulatory region binding"/>
    <property type="evidence" value="ECO:0007669"/>
    <property type="project" value="TreeGrafter"/>
</dbReference>
<dbReference type="AlphaFoldDB" id="A0A5C1Y7B4"/>
<dbReference type="RefSeq" id="WP_149324200.1">
    <property type="nucleotide sequence ID" value="NZ_CP043504.1"/>
</dbReference>
<dbReference type="Pfam" id="PF00440">
    <property type="entry name" value="TetR_N"/>
    <property type="match status" value="1"/>
</dbReference>
<sequence length="257" mass="28126">MENASEAAAPHRLNRERVVRGAIELADRIGSEALSMRSLAKELGVVPMALYKHVTAKEELLDAMVDALIDEIDRAPAGPDWRGAIRSTVLSARRMLQRHPWARRVFETRTRKTPAVLDYLDDIAGMFLAGGFTGDLTHHAMHALGSRSWGFTQEIFDDASAPAEQPHSEHPQPAPAAAPDAATQEAMLREFAARYPHLLAAAATASHDDDSVVSEGCDDQFEFEFALDTLLDGFERLHRAGWSSRAASGRPAGMPYT</sequence>
<evidence type="ECO:0000259" key="6">
    <source>
        <dbReference type="PROSITE" id="PS50977"/>
    </source>
</evidence>
<feature type="domain" description="HTH tetR-type" evidence="6">
    <location>
        <begin position="12"/>
        <end position="72"/>
    </location>
</feature>
<dbReference type="GO" id="GO:0003700">
    <property type="term" value="F:DNA-binding transcription factor activity"/>
    <property type="evidence" value="ECO:0007669"/>
    <property type="project" value="TreeGrafter"/>
</dbReference>
<dbReference type="InterPro" id="IPR004111">
    <property type="entry name" value="Repressor_TetR_C"/>
</dbReference>
<dbReference type="Gene3D" id="1.10.10.60">
    <property type="entry name" value="Homeodomain-like"/>
    <property type="match status" value="1"/>
</dbReference>
<proteinExistence type="predicted"/>
<organism evidence="7 8">
    <name type="scientific">Protaetiibacter larvae</name>
    <dbReference type="NCBI Taxonomy" id="2592654"/>
    <lineage>
        <taxon>Bacteria</taxon>
        <taxon>Bacillati</taxon>
        <taxon>Actinomycetota</taxon>
        <taxon>Actinomycetes</taxon>
        <taxon>Micrococcales</taxon>
        <taxon>Microbacteriaceae</taxon>
        <taxon>Protaetiibacter</taxon>
    </lineage>
</organism>
<dbReference type="PROSITE" id="PS50977">
    <property type="entry name" value="HTH_TETR_2"/>
    <property type="match status" value="1"/>
</dbReference>
<evidence type="ECO:0000313" key="7">
    <source>
        <dbReference type="EMBL" id="QEO08767.1"/>
    </source>
</evidence>
<dbReference type="InterPro" id="IPR050109">
    <property type="entry name" value="HTH-type_TetR-like_transc_reg"/>
</dbReference>
<evidence type="ECO:0000256" key="3">
    <source>
        <dbReference type="ARBA" id="ARBA00023163"/>
    </source>
</evidence>
<evidence type="ECO:0000256" key="1">
    <source>
        <dbReference type="ARBA" id="ARBA00023015"/>
    </source>
</evidence>
<evidence type="ECO:0000313" key="8">
    <source>
        <dbReference type="Proteomes" id="UP000322159"/>
    </source>
</evidence>
<dbReference type="KEGG" id="lyk:FLP23_01270"/>
<dbReference type="InterPro" id="IPR009057">
    <property type="entry name" value="Homeodomain-like_sf"/>
</dbReference>
<keyword evidence="1" id="KW-0805">Transcription regulation</keyword>
<feature type="DNA-binding region" description="H-T-H motif" evidence="4">
    <location>
        <begin position="35"/>
        <end position="54"/>
    </location>
</feature>
<keyword evidence="2 4" id="KW-0238">DNA-binding</keyword>
<name>A0A5C1Y7B4_9MICO</name>
<evidence type="ECO:0000256" key="5">
    <source>
        <dbReference type="SAM" id="MobiDB-lite"/>
    </source>
</evidence>
<dbReference type="SUPFAM" id="SSF48498">
    <property type="entry name" value="Tetracyclin repressor-like, C-terminal domain"/>
    <property type="match status" value="1"/>
</dbReference>
<dbReference type="Pfam" id="PF02909">
    <property type="entry name" value="TetR_C_1"/>
    <property type="match status" value="1"/>
</dbReference>
<dbReference type="PANTHER" id="PTHR30055">
    <property type="entry name" value="HTH-TYPE TRANSCRIPTIONAL REGULATOR RUTR"/>
    <property type="match status" value="1"/>
</dbReference>
<keyword evidence="8" id="KW-1185">Reference proteome</keyword>